<feature type="signal peptide" evidence="2">
    <location>
        <begin position="1"/>
        <end position="24"/>
    </location>
</feature>
<sequence>MRRDRRFVPMRWALSMLLSCGFIAAVDAQTIDEPGVHLVDPHSSARHGDEARVAEHTPARGGMPGKAHCVARAGGDARPGNCIGQQVRAPDDARDQSIEAARRSGVELGTHVRDRTPQRPSQRGH</sequence>
<feature type="compositionally biased region" description="Basic and acidic residues" evidence="1">
    <location>
        <begin position="89"/>
        <end position="117"/>
    </location>
</feature>
<dbReference type="EMBL" id="VICD02000110">
    <property type="protein sequence ID" value="KAB8192109.1"/>
    <property type="molecule type" value="Genomic_DNA"/>
</dbReference>
<proteinExistence type="predicted"/>
<protein>
    <submittedName>
        <fullName evidence="3">Uncharacterized protein</fullName>
    </submittedName>
</protein>
<dbReference type="RefSeq" id="WP_141481927.1">
    <property type="nucleotide sequence ID" value="NZ_VICD02000110.1"/>
</dbReference>
<feature type="chain" id="PRO_5043411359" evidence="2">
    <location>
        <begin position="25"/>
        <end position="125"/>
    </location>
</feature>
<accession>A0A508AWA9</accession>
<name>A0A508AWA9_9GAMM</name>
<dbReference type="Proteomes" id="UP000320431">
    <property type="component" value="Unassembled WGS sequence"/>
</dbReference>
<keyword evidence="2" id="KW-0732">Signal</keyword>
<organism evidence="3 4">
    <name type="scientific">Marilutibacter maris</name>
    <dbReference type="NCBI Taxonomy" id="1605891"/>
    <lineage>
        <taxon>Bacteria</taxon>
        <taxon>Pseudomonadati</taxon>
        <taxon>Pseudomonadota</taxon>
        <taxon>Gammaproteobacteria</taxon>
        <taxon>Lysobacterales</taxon>
        <taxon>Lysobacteraceae</taxon>
        <taxon>Marilutibacter</taxon>
    </lineage>
</organism>
<feature type="region of interest" description="Disordered" evidence="1">
    <location>
        <begin position="76"/>
        <end position="125"/>
    </location>
</feature>
<reference evidence="3 4" key="1">
    <citation type="submission" date="2019-10" db="EMBL/GenBank/DDBJ databases">
        <title>Lysobacter alkalisoli sp. nov., isolated from saline-alkaline soil.</title>
        <authorList>
            <person name="Sun J.-Q."/>
        </authorList>
    </citation>
    <scope>NUCLEOTIDE SEQUENCE [LARGE SCALE GENOMIC DNA]</scope>
    <source>
        <strain evidence="3 4">KCTC 42381</strain>
    </source>
</reference>
<gene>
    <name evidence="3" type="ORF">FKV24_007450</name>
</gene>
<evidence type="ECO:0000256" key="2">
    <source>
        <dbReference type="SAM" id="SignalP"/>
    </source>
</evidence>
<evidence type="ECO:0000256" key="1">
    <source>
        <dbReference type="SAM" id="MobiDB-lite"/>
    </source>
</evidence>
<comment type="caution">
    <text evidence="3">The sequence shown here is derived from an EMBL/GenBank/DDBJ whole genome shotgun (WGS) entry which is preliminary data.</text>
</comment>
<dbReference type="AlphaFoldDB" id="A0A508AWA9"/>
<evidence type="ECO:0000313" key="3">
    <source>
        <dbReference type="EMBL" id="KAB8192109.1"/>
    </source>
</evidence>
<evidence type="ECO:0000313" key="4">
    <source>
        <dbReference type="Proteomes" id="UP000320431"/>
    </source>
</evidence>